<organism evidence="5 6">
    <name type="scientific">Oesophagostomum dentatum</name>
    <name type="common">Nodular worm</name>
    <dbReference type="NCBI Taxonomy" id="61180"/>
    <lineage>
        <taxon>Eukaryota</taxon>
        <taxon>Metazoa</taxon>
        <taxon>Ecdysozoa</taxon>
        <taxon>Nematoda</taxon>
        <taxon>Chromadorea</taxon>
        <taxon>Rhabditida</taxon>
        <taxon>Rhabditina</taxon>
        <taxon>Rhabditomorpha</taxon>
        <taxon>Strongyloidea</taxon>
        <taxon>Strongylidae</taxon>
        <taxon>Oesophagostomum</taxon>
    </lineage>
</organism>
<dbReference type="Proteomes" id="UP000053660">
    <property type="component" value="Unassembled WGS sequence"/>
</dbReference>
<evidence type="ECO:0008006" key="7">
    <source>
        <dbReference type="Google" id="ProtNLM"/>
    </source>
</evidence>
<gene>
    <name evidence="5" type="ORF">OESDEN_12955</name>
</gene>
<evidence type="ECO:0000313" key="6">
    <source>
        <dbReference type="Proteomes" id="UP000053660"/>
    </source>
</evidence>
<feature type="non-terminal residue" evidence="5">
    <location>
        <position position="265"/>
    </location>
</feature>
<accession>A0A0B1SQP2</accession>
<dbReference type="EMBL" id="KN558144">
    <property type="protein sequence ID" value="KHJ87274.1"/>
    <property type="molecule type" value="Genomic_DNA"/>
</dbReference>
<reference evidence="5 6" key="1">
    <citation type="submission" date="2014-03" db="EMBL/GenBank/DDBJ databases">
        <title>Draft genome of the hookworm Oesophagostomum dentatum.</title>
        <authorList>
            <person name="Mitreva M."/>
        </authorList>
    </citation>
    <scope>NUCLEOTIDE SEQUENCE [LARGE SCALE GENOMIC DNA]</scope>
    <source>
        <strain evidence="5 6">OD-Hann</strain>
    </source>
</reference>
<dbReference type="GO" id="GO:0046872">
    <property type="term" value="F:metal ion binding"/>
    <property type="evidence" value="ECO:0007669"/>
    <property type="project" value="UniProtKB-KW"/>
</dbReference>
<dbReference type="Gene3D" id="1.25.40.10">
    <property type="entry name" value="Tetratricopeptide repeat domain"/>
    <property type="match status" value="1"/>
</dbReference>
<keyword evidence="4" id="KW-0460">Magnesium</keyword>
<dbReference type="PANTHER" id="PTHR21208">
    <property type="entry name" value="ADP-DEPENDENT GLUCOKINASE"/>
    <property type="match status" value="1"/>
</dbReference>
<dbReference type="SUPFAM" id="SSF48452">
    <property type="entry name" value="TPR-like"/>
    <property type="match status" value="1"/>
</dbReference>
<evidence type="ECO:0000256" key="2">
    <source>
        <dbReference type="ARBA" id="ARBA00022723"/>
    </source>
</evidence>
<protein>
    <recommendedName>
        <fullName evidence="7">Tetratricopeptide repeat protein</fullName>
    </recommendedName>
</protein>
<dbReference type="OrthoDB" id="5869794at2759"/>
<sequence>MKSLVDADCGGPNALVGLAQNYGTSNQRIAPSISRGVSSLLPSSSLGEQFANEFLQQKAAAAPAPSSFNMSALAAQLPKQSTSTASLANNWTTEYAARPGHQLSTQWAQQYTVSRPSYENAWAGATGQTVPYPALGQSSTSVDSAMWSAEYLDNVESSMTSSSISNELTSELADSWAQEYTSGMADMLSMESEWETIQRNIALSQEKEARLAENDVYVHQEHNPFLTTADPLAEGDRLMQAGDLGNAMLAYEAAVQKNPQDAEVR</sequence>
<evidence type="ECO:0000313" key="5">
    <source>
        <dbReference type="EMBL" id="KHJ87274.1"/>
    </source>
</evidence>
<keyword evidence="6" id="KW-1185">Reference proteome</keyword>
<name>A0A0B1SQP2_OESDE</name>
<keyword evidence="3" id="KW-0418">Kinase</keyword>
<evidence type="ECO:0000256" key="4">
    <source>
        <dbReference type="ARBA" id="ARBA00022842"/>
    </source>
</evidence>
<proteinExistence type="predicted"/>
<keyword evidence="1" id="KW-0808">Transferase</keyword>
<dbReference type="GO" id="GO:0005783">
    <property type="term" value="C:endoplasmic reticulum"/>
    <property type="evidence" value="ECO:0007669"/>
    <property type="project" value="TreeGrafter"/>
</dbReference>
<dbReference type="GO" id="GO:0006006">
    <property type="term" value="P:glucose metabolic process"/>
    <property type="evidence" value="ECO:0007669"/>
    <property type="project" value="TreeGrafter"/>
</dbReference>
<dbReference type="GO" id="GO:0043843">
    <property type="term" value="F:ADP-specific glucokinase activity"/>
    <property type="evidence" value="ECO:0007669"/>
    <property type="project" value="TreeGrafter"/>
</dbReference>
<dbReference type="AlphaFoldDB" id="A0A0B1SQP2"/>
<evidence type="ECO:0000256" key="3">
    <source>
        <dbReference type="ARBA" id="ARBA00022777"/>
    </source>
</evidence>
<dbReference type="PANTHER" id="PTHR21208:SF0">
    <property type="entry name" value="ADP-DEPENDENT GLUCOKINASE"/>
    <property type="match status" value="1"/>
</dbReference>
<keyword evidence="2" id="KW-0479">Metal-binding</keyword>
<dbReference type="InterPro" id="IPR011990">
    <property type="entry name" value="TPR-like_helical_dom_sf"/>
</dbReference>
<evidence type="ECO:0000256" key="1">
    <source>
        <dbReference type="ARBA" id="ARBA00022679"/>
    </source>
</evidence>
<dbReference type="InterPro" id="IPR007666">
    <property type="entry name" value="ADP_PFK/GK"/>
</dbReference>